<comment type="similarity">
    <text evidence="3 8">Belongs to the transthyretin family. 5-hydroxyisourate hydrolase subfamily.</text>
</comment>
<protein>
    <recommendedName>
        <fullName evidence="8">5-hydroxyisourate hydrolase</fullName>
        <shortName evidence="8">HIU hydrolase</shortName>
        <shortName evidence="8">HIUHase</shortName>
        <ecNumber evidence="8">3.5.2.17</ecNumber>
    </recommendedName>
</protein>
<keyword evidence="6 8" id="KW-0378">Hydrolase</keyword>
<gene>
    <name evidence="10" type="ORF">BI308_16675</name>
</gene>
<dbReference type="PANTHER" id="PTHR10395:SF7">
    <property type="entry name" value="5-HYDROXYISOURATE HYDROLASE"/>
    <property type="match status" value="1"/>
</dbReference>
<dbReference type="Gene3D" id="2.60.40.180">
    <property type="entry name" value="Transthyretin/hydroxyisourate hydrolase domain"/>
    <property type="match status" value="1"/>
</dbReference>
<comment type="caution">
    <text evidence="10">The sequence shown here is derived from an EMBL/GenBank/DDBJ whole genome shotgun (WGS) entry which is preliminary data.</text>
</comment>
<dbReference type="InterPro" id="IPR036817">
    <property type="entry name" value="Transthyretin/HIU_hydrolase_sf"/>
</dbReference>
<dbReference type="InterPro" id="IPR000895">
    <property type="entry name" value="Transthyretin/HIU_hydrolase"/>
</dbReference>
<dbReference type="SUPFAM" id="SSF49472">
    <property type="entry name" value="Transthyretin (synonym: prealbumin)"/>
    <property type="match status" value="1"/>
</dbReference>
<evidence type="ECO:0000259" key="9">
    <source>
        <dbReference type="Pfam" id="PF00576"/>
    </source>
</evidence>
<reference evidence="10" key="1">
    <citation type="submission" date="2016-10" db="EMBL/GenBank/DDBJ databases">
        <title>CRISPR-Cas defence system in Roseofilum reptotaenium: evidence of a bacteriophage-cyanobacterium arms race in the coral black band disease.</title>
        <authorList>
            <person name="Buerger P."/>
            <person name="Wood-Charlson E.M."/>
            <person name="Weynberg K.D."/>
            <person name="Willis B."/>
            <person name="Van Oppen M.J."/>
        </authorList>
    </citation>
    <scope>NUCLEOTIDE SEQUENCE [LARGE SCALE GENOMIC DNA]</scope>
    <source>
        <strain evidence="10">AO1-A</strain>
    </source>
</reference>
<feature type="domain" description="Transthyretin/hydroxyisourate hydrolase" evidence="9">
    <location>
        <begin position="5"/>
        <end position="119"/>
    </location>
</feature>
<dbReference type="PROSITE" id="PS00769">
    <property type="entry name" value="TRANSTHYRETIN_2"/>
    <property type="match status" value="1"/>
</dbReference>
<evidence type="ECO:0000256" key="6">
    <source>
        <dbReference type="ARBA" id="ARBA00022801"/>
    </source>
</evidence>
<dbReference type="GO" id="GO:0006144">
    <property type="term" value="P:purine nucleobase metabolic process"/>
    <property type="evidence" value="ECO:0007669"/>
    <property type="project" value="UniProtKB-KW"/>
</dbReference>
<evidence type="ECO:0000256" key="4">
    <source>
        <dbReference type="ARBA" id="ARBA00011881"/>
    </source>
</evidence>
<dbReference type="CDD" id="cd05822">
    <property type="entry name" value="TLP_HIUase"/>
    <property type="match status" value="1"/>
</dbReference>
<evidence type="ECO:0000256" key="2">
    <source>
        <dbReference type="ARBA" id="ARBA00002704"/>
    </source>
</evidence>
<dbReference type="InterPro" id="IPR023416">
    <property type="entry name" value="Transthyretin/HIU_hydrolase_d"/>
</dbReference>
<dbReference type="Pfam" id="PF00576">
    <property type="entry name" value="Transthyretin"/>
    <property type="match status" value="1"/>
</dbReference>
<dbReference type="GO" id="GO:0033971">
    <property type="term" value="F:hydroxyisourate hydrolase activity"/>
    <property type="evidence" value="ECO:0007669"/>
    <property type="project" value="UniProtKB-EC"/>
</dbReference>
<dbReference type="PANTHER" id="PTHR10395">
    <property type="entry name" value="URICASE AND TRANSTHYRETIN-RELATED"/>
    <property type="match status" value="1"/>
</dbReference>
<dbReference type="STRING" id="1925591.BI308_16675"/>
<evidence type="ECO:0000256" key="7">
    <source>
        <dbReference type="PIRSR" id="PIRSR600895-51"/>
    </source>
</evidence>
<feature type="binding site" evidence="7">
    <location>
        <position position="8"/>
    </location>
    <ligand>
        <name>substrate</name>
    </ligand>
</feature>
<dbReference type="Proteomes" id="UP000183940">
    <property type="component" value="Unassembled WGS sequence"/>
</dbReference>
<organism evidence="10 11">
    <name type="scientific">Roseofilum reptotaenium AO1-A</name>
    <dbReference type="NCBI Taxonomy" id="1925591"/>
    <lineage>
        <taxon>Bacteria</taxon>
        <taxon>Bacillati</taxon>
        <taxon>Cyanobacteriota</taxon>
        <taxon>Cyanophyceae</taxon>
        <taxon>Desertifilales</taxon>
        <taxon>Desertifilaceae</taxon>
        <taxon>Roseofilum</taxon>
    </lineage>
</organism>
<name>A0A1L9QP33_9CYAN</name>
<evidence type="ECO:0000256" key="5">
    <source>
        <dbReference type="ARBA" id="ARBA00022631"/>
    </source>
</evidence>
<sequence>MVGQLTTHVLDTAQGSPAVGMALELWAVDRKSPIKTLLKQTKTNEQGRTHVPLLEEGELEVGTYELVFFVGDYFQRAIGNLPEPVFLDQVPIQFGVSNPHSHYHVPLLVSPWSYTTYRGS</sequence>
<feature type="binding site" evidence="7">
    <location>
        <position position="117"/>
    </location>
    <ligand>
        <name>substrate</name>
    </ligand>
</feature>
<keyword evidence="11" id="KW-1185">Reference proteome</keyword>
<proteinExistence type="inferred from homology"/>
<dbReference type="EMBL" id="MLAW01000031">
    <property type="protein sequence ID" value="OJJ24443.1"/>
    <property type="molecule type" value="Genomic_DNA"/>
</dbReference>
<comment type="function">
    <text evidence="2">Catalyzes the hydrolysis of 5-hydroxyisourate (HIU) to 2-oxo-4-hydroxy-4-carboxy-5-ureidoimidazoline (OHCU).</text>
</comment>
<evidence type="ECO:0000256" key="3">
    <source>
        <dbReference type="ARBA" id="ARBA00009850"/>
    </source>
</evidence>
<evidence type="ECO:0000256" key="8">
    <source>
        <dbReference type="RuleBase" id="RU361270"/>
    </source>
</evidence>
<dbReference type="InterPro" id="IPR014306">
    <property type="entry name" value="Hydroxyisourate_hydrolase"/>
</dbReference>
<dbReference type="EC" id="3.5.2.17" evidence="8"/>
<dbReference type="InterPro" id="IPR023419">
    <property type="entry name" value="Transthyretin_CS"/>
</dbReference>
<dbReference type="NCBIfam" id="TIGR02962">
    <property type="entry name" value="hdxy_isourate"/>
    <property type="match status" value="1"/>
</dbReference>
<evidence type="ECO:0000256" key="1">
    <source>
        <dbReference type="ARBA" id="ARBA00001043"/>
    </source>
</evidence>
<comment type="catalytic activity">
    <reaction evidence="1 8">
        <text>5-hydroxyisourate + H2O = 5-hydroxy-2-oxo-4-ureido-2,5-dihydro-1H-imidazole-5-carboxylate + H(+)</text>
        <dbReference type="Rhea" id="RHEA:23736"/>
        <dbReference type="ChEBI" id="CHEBI:15377"/>
        <dbReference type="ChEBI" id="CHEBI:15378"/>
        <dbReference type="ChEBI" id="CHEBI:18072"/>
        <dbReference type="ChEBI" id="CHEBI:58639"/>
        <dbReference type="EC" id="3.5.2.17"/>
    </reaction>
</comment>
<accession>A0A1L9QP33</accession>
<dbReference type="AlphaFoldDB" id="A0A1L9QP33"/>
<evidence type="ECO:0000313" key="11">
    <source>
        <dbReference type="Proteomes" id="UP000183940"/>
    </source>
</evidence>
<evidence type="ECO:0000313" key="10">
    <source>
        <dbReference type="EMBL" id="OJJ24443.1"/>
    </source>
</evidence>
<keyword evidence="5 8" id="KW-0659">Purine metabolism</keyword>
<feature type="binding site" evidence="7">
    <location>
        <position position="48"/>
    </location>
    <ligand>
        <name>substrate</name>
    </ligand>
</feature>
<dbReference type="PRINTS" id="PR00189">
    <property type="entry name" value="TRNSTHYRETIN"/>
</dbReference>
<comment type="subunit">
    <text evidence="4 8">Homotetramer.</text>
</comment>